<keyword evidence="3" id="KW-1185">Reference proteome</keyword>
<sequence length="171" mass="19670">VELSVKNQNISILERKALSELQNNPKILIKPADKGGAVVVQNTKDYLTEAYRQLGDSSFYRQLPHNPVETFVEERDSILNRALEKQWITKKQFEFLKVEYPMTPVFYLLPKIHKRLVNPPGRPIVASKNSLSEPLSDPQTFKNTPGNDQARFEVNLKTLRRNALFPLNKVL</sequence>
<feature type="region of interest" description="Disordered" evidence="1">
    <location>
        <begin position="127"/>
        <end position="148"/>
    </location>
</feature>
<evidence type="ECO:0000256" key="1">
    <source>
        <dbReference type="SAM" id="MobiDB-lite"/>
    </source>
</evidence>
<evidence type="ECO:0000313" key="3">
    <source>
        <dbReference type="Proteomes" id="UP000472263"/>
    </source>
</evidence>
<dbReference type="Ensembl" id="ENSMMDT00005007687.1">
    <property type="protein sequence ID" value="ENSMMDP00005007483.1"/>
    <property type="gene ID" value="ENSMMDG00005004072.1"/>
</dbReference>
<reference evidence="2" key="2">
    <citation type="submission" date="2025-08" db="UniProtKB">
        <authorList>
            <consortium name="Ensembl"/>
        </authorList>
    </citation>
    <scope>IDENTIFICATION</scope>
</reference>
<dbReference type="PANTHER" id="PTHR21301:SF12">
    <property type="match status" value="1"/>
</dbReference>
<reference evidence="2" key="1">
    <citation type="submission" date="2019-06" db="EMBL/GenBank/DDBJ databases">
        <authorList>
            <consortium name="Wellcome Sanger Institute Data Sharing"/>
        </authorList>
    </citation>
    <scope>NUCLEOTIDE SEQUENCE [LARGE SCALE GENOMIC DNA]</scope>
</reference>
<proteinExistence type="predicted"/>
<dbReference type="GeneTree" id="ENSGT00940000154669"/>
<evidence type="ECO:0000313" key="2">
    <source>
        <dbReference type="Ensembl" id="ENSMMDP00005007483.1"/>
    </source>
</evidence>
<dbReference type="InParanoid" id="A0A667X0K7"/>
<accession>A0A667X0K7</accession>
<dbReference type="AlphaFoldDB" id="A0A667X0K7"/>
<name>A0A667X0K7_9TELE</name>
<dbReference type="PANTHER" id="PTHR21301">
    <property type="entry name" value="REVERSE TRANSCRIPTASE"/>
    <property type="match status" value="1"/>
</dbReference>
<reference evidence="2" key="3">
    <citation type="submission" date="2025-09" db="UniProtKB">
        <authorList>
            <consortium name="Ensembl"/>
        </authorList>
    </citation>
    <scope>IDENTIFICATION</scope>
</reference>
<feature type="compositionally biased region" description="Polar residues" evidence="1">
    <location>
        <begin position="127"/>
        <end position="147"/>
    </location>
</feature>
<organism evidence="2 3">
    <name type="scientific">Myripristis murdjan</name>
    <name type="common">pinecone soldierfish</name>
    <dbReference type="NCBI Taxonomy" id="586833"/>
    <lineage>
        <taxon>Eukaryota</taxon>
        <taxon>Metazoa</taxon>
        <taxon>Chordata</taxon>
        <taxon>Craniata</taxon>
        <taxon>Vertebrata</taxon>
        <taxon>Euteleostomi</taxon>
        <taxon>Actinopterygii</taxon>
        <taxon>Neopterygii</taxon>
        <taxon>Teleostei</taxon>
        <taxon>Neoteleostei</taxon>
        <taxon>Acanthomorphata</taxon>
        <taxon>Holocentriformes</taxon>
        <taxon>Holocentridae</taxon>
        <taxon>Myripristis</taxon>
    </lineage>
</organism>
<dbReference type="Proteomes" id="UP000472263">
    <property type="component" value="Chromosome 21"/>
</dbReference>
<protein>
    <submittedName>
        <fullName evidence="2">Uncharacterized protein</fullName>
    </submittedName>
</protein>